<dbReference type="Gene3D" id="1.10.10.10">
    <property type="entry name" value="Winged helix-like DNA-binding domain superfamily/Winged helix DNA-binding domain"/>
    <property type="match status" value="1"/>
</dbReference>
<reference evidence="2 3" key="1">
    <citation type="submission" date="2008-10" db="EMBL/GenBank/DDBJ databases">
        <title>Draft genome sequence of Collinsella stercoris (DSM 13279).</title>
        <authorList>
            <person name="Sudarsanam P."/>
            <person name="Ley R."/>
            <person name="Guruge J."/>
            <person name="Turnbaugh P.J."/>
            <person name="Mahowald M."/>
            <person name="Liep D."/>
            <person name="Gordon J."/>
        </authorList>
    </citation>
    <scope>NUCLEOTIDE SEQUENCE [LARGE SCALE GENOMIC DNA]</scope>
    <source>
        <strain evidence="2 3">DSM 13279</strain>
    </source>
</reference>
<dbReference type="SUPFAM" id="SSF53697">
    <property type="entry name" value="SIS domain"/>
    <property type="match status" value="1"/>
</dbReference>
<dbReference type="OrthoDB" id="370421at2"/>
<dbReference type="InterPro" id="IPR036388">
    <property type="entry name" value="WH-like_DNA-bd_sf"/>
</dbReference>
<dbReference type="InterPro" id="IPR000281">
    <property type="entry name" value="HTH_RpiR"/>
</dbReference>
<dbReference type="eggNOG" id="COG1737">
    <property type="taxonomic scope" value="Bacteria"/>
</dbReference>
<dbReference type="HOGENOM" id="CLU_055769_4_4_11"/>
<gene>
    <name evidence="2" type="ORF">COLSTE_01897</name>
</gene>
<dbReference type="InterPro" id="IPR035472">
    <property type="entry name" value="RpiR-like_SIS"/>
</dbReference>
<organism evidence="2 3">
    <name type="scientific">Collinsella stercoris DSM 13279</name>
    <dbReference type="NCBI Taxonomy" id="445975"/>
    <lineage>
        <taxon>Bacteria</taxon>
        <taxon>Bacillati</taxon>
        <taxon>Actinomycetota</taxon>
        <taxon>Coriobacteriia</taxon>
        <taxon>Coriobacteriales</taxon>
        <taxon>Coriobacteriaceae</taxon>
        <taxon>Collinsella</taxon>
    </lineage>
</organism>
<dbReference type="InterPro" id="IPR046348">
    <property type="entry name" value="SIS_dom_sf"/>
</dbReference>
<evidence type="ECO:0000313" key="2">
    <source>
        <dbReference type="EMBL" id="EEA89913.1"/>
    </source>
</evidence>
<dbReference type="AlphaFoldDB" id="B6GCS3"/>
<name>B6GCS3_9ACTN</name>
<dbReference type="Gene3D" id="3.40.50.10490">
    <property type="entry name" value="Glucose-6-phosphate isomerase like protein, domain 1"/>
    <property type="match status" value="1"/>
</dbReference>
<keyword evidence="3" id="KW-1185">Reference proteome</keyword>
<dbReference type="Proteomes" id="UP000003560">
    <property type="component" value="Unassembled WGS sequence"/>
</dbReference>
<dbReference type="PROSITE" id="PS51071">
    <property type="entry name" value="HTH_RPIR"/>
    <property type="match status" value="1"/>
</dbReference>
<evidence type="ECO:0000313" key="3">
    <source>
        <dbReference type="Proteomes" id="UP000003560"/>
    </source>
</evidence>
<dbReference type="GO" id="GO:0003677">
    <property type="term" value="F:DNA binding"/>
    <property type="evidence" value="ECO:0007669"/>
    <property type="project" value="InterPro"/>
</dbReference>
<dbReference type="EMBL" id="ABXJ01000110">
    <property type="protein sequence ID" value="EEA89913.1"/>
    <property type="molecule type" value="Genomic_DNA"/>
</dbReference>
<dbReference type="GO" id="GO:0003700">
    <property type="term" value="F:DNA-binding transcription factor activity"/>
    <property type="evidence" value="ECO:0007669"/>
    <property type="project" value="InterPro"/>
</dbReference>
<dbReference type="InterPro" id="IPR047640">
    <property type="entry name" value="RpiR-like"/>
</dbReference>
<feature type="domain" description="HTH rpiR-type" evidence="1">
    <location>
        <begin position="2"/>
        <end position="78"/>
    </location>
</feature>
<protein>
    <submittedName>
        <fullName evidence="2">Transcriptional regulator, RpiR family</fullName>
    </submittedName>
</protein>
<dbReference type="InterPro" id="IPR009057">
    <property type="entry name" value="Homeodomain-like_sf"/>
</dbReference>
<comment type="caution">
    <text evidence="2">The sequence shown here is derived from an EMBL/GenBank/DDBJ whole genome shotgun (WGS) entry which is preliminary data.</text>
</comment>
<dbReference type="SUPFAM" id="SSF46689">
    <property type="entry name" value="Homeodomain-like"/>
    <property type="match status" value="1"/>
</dbReference>
<reference evidence="2 3" key="2">
    <citation type="submission" date="2008-10" db="EMBL/GenBank/DDBJ databases">
        <authorList>
            <person name="Fulton L."/>
            <person name="Clifton S."/>
            <person name="Fulton B."/>
            <person name="Xu J."/>
            <person name="Minx P."/>
            <person name="Pepin K.H."/>
            <person name="Johnson M."/>
            <person name="Thiruvilangam P."/>
            <person name="Bhonagiri V."/>
            <person name="Nash W.E."/>
            <person name="Mardis E.R."/>
            <person name="Wilson R.K."/>
        </authorList>
    </citation>
    <scope>NUCLEOTIDE SEQUENCE [LARGE SCALE GENOMIC DNA]</scope>
    <source>
        <strain evidence="2 3">DSM 13279</strain>
    </source>
</reference>
<evidence type="ECO:0000259" key="1">
    <source>
        <dbReference type="PROSITE" id="PS51071"/>
    </source>
</evidence>
<sequence>MMNPIDELRRALPTLTKSESKVAGQILKDPNIMLGNSITNLAKVTGASNSAIIRMCQKLGYDGFAEFRFSFNRAMMAAESPSVGTPDDDSRRLLETYSRYMNMIPQRVSIDQFDRLAGAIVGAKRLVIWGCNRTFQSAMQLSHRLTRLGIFNKPTNDVIVMSDDAAILEKGDVCIVFSMQGRGNARYSEDMDLMRERGVDVHLVTMDRHSCMLSHADTAYVLPWISHDDSINFFEDQIIVYMFIEMLLLNVSKRFE</sequence>
<accession>B6GCS3</accession>
<dbReference type="PANTHER" id="PTHR30514:SF1">
    <property type="entry name" value="HTH-TYPE TRANSCRIPTIONAL REGULATOR HEXR-RELATED"/>
    <property type="match status" value="1"/>
</dbReference>
<dbReference type="STRING" id="445975.COLSTE_01897"/>
<dbReference type="GO" id="GO:1901135">
    <property type="term" value="P:carbohydrate derivative metabolic process"/>
    <property type="evidence" value="ECO:0007669"/>
    <property type="project" value="InterPro"/>
</dbReference>
<dbReference type="PANTHER" id="PTHR30514">
    <property type="entry name" value="GLUCOKINASE"/>
    <property type="match status" value="1"/>
</dbReference>
<proteinExistence type="predicted"/>
<dbReference type="Pfam" id="PF01418">
    <property type="entry name" value="HTH_6"/>
    <property type="match status" value="1"/>
</dbReference>
<dbReference type="GO" id="GO:0097367">
    <property type="term" value="F:carbohydrate derivative binding"/>
    <property type="evidence" value="ECO:0007669"/>
    <property type="project" value="InterPro"/>
</dbReference>
<dbReference type="CDD" id="cd05013">
    <property type="entry name" value="SIS_RpiR"/>
    <property type="match status" value="1"/>
</dbReference>